<dbReference type="RefSeq" id="WP_089259521.1">
    <property type="nucleotide sequence ID" value="NZ_FZNV01000001.1"/>
</dbReference>
<evidence type="ECO:0000313" key="1">
    <source>
        <dbReference type="EMBL" id="SNR30210.1"/>
    </source>
</evidence>
<name>A0ABY1SE40_9FLAO</name>
<accession>A0ABY1SE40</accession>
<protein>
    <submittedName>
        <fullName evidence="1">Uncharacterized protein</fullName>
    </submittedName>
</protein>
<dbReference type="Proteomes" id="UP000198337">
    <property type="component" value="Unassembled WGS sequence"/>
</dbReference>
<gene>
    <name evidence="1" type="ORF">SAMN04488009_1043</name>
</gene>
<dbReference type="EMBL" id="FZNV01000001">
    <property type="protein sequence ID" value="SNR30210.1"/>
    <property type="molecule type" value="Genomic_DNA"/>
</dbReference>
<keyword evidence="2" id="KW-1185">Reference proteome</keyword>
<organism evidence="1 2">
    <name type="scientific">Maribacter sedimenticola</name>
    <dbReference type="NCBI Taxonomy" id="228956"/>
    <lineage>
        <taxon>Bacteria</taxon>
        <taxon>Pseudomonadati</taxon>
        <taxon>Bacteroidota</taxon>
        <taxon>Flavobacteriia</taxon>
        <taxon>Flavobacteriales</taxon>
        <taxon>Flavobacteriaceae</taxon>
        <taxon>Maribacter</taxon>
    </lineage>
</organism>
<comment type="caution">
    <text evidence="1">The sequence shown here is derived from an EMBL/GenBank/DDBJ whole genome shotgun (WGS) entry which is preliminary data.</text>
</comment>
<evidence type="ECO:0000313" key="2">
    <source>
        <dbReference type="Proteomes" id="UP000198337"/>
    </source>
</evidence>
<sequence>MEIAFFYFDGQDRPQEFYLNPIVLNEASIPSSATISPINYQVIPKMKVLKNVRIHIREINAKKENWDNYLELYKSNQRNIANFLIKALPD</sequence>
<reference evidence="1 2" key="1">
    <citation type="submission" date="2017-06" db="EMBL/GenBank/DDBJ databases">
        <authorList>
            <person name="Varghese N."/>
            <person name="Submissions S."/>
        </authorList>
    </citation>
    <scope>NUCLEOTIDE SEQUENCE [LARGE SCALE GENOMIC DNA]</scope>
    <source>
        <strain evidence="1 2">DSM 19840</strain>
    </source>
</reference>
<proteinExistence type="predicted"/>